<evidence type="ECO:0000256" key="1">
    <source>
        <dbReference type="SAM" id="MobiDB-lite"/>
    </source>
</evidence>
<sequence length="128" mass="13648">CSISCSAPFNTALQLPLPPPSSPPLPSSAFSSPGLASPQAGDYPSPSQELPLSRPLTCALEACFASVRSHNECTTLPQTVQHTGSVVWLLEQISAVQKFQARTKRGKCFPDNCGYVKLQLLYDSGVNL</sequence>
<dbReference type="Proteomes" id="UP000722791">
    <property type="component" value="Unassembled WGS sequence"/>
</dbReference>
<evidence type="ECO:0000313" key="3">
    <source>
        <dbReference type="Proteomes" id="UP000722791"/>
    </source>
</evidence>
<feature type="non-terminal residue" evidence="2">
    <location>
        <position position="128"/>
    </location>
</feature>
<organism evidence="2 3">
    <name type="scientific">Volvox reticuliferus</name>
    <dbReference type="NCBI Taxonomy" id="1737510"/>
    <lineage>
        <taxon>Eukaryota</taxon>
        <taxon>Viridiplantae</taxon>
        <taxon>Chlorophyta</taxon>
        <taxon>core chlorophytes</taxon>
        <taxon>Chlorophyceae</taxon>
        <taxon>CS clade</taxon>
        <taxon>Chlamydomonadales</taxon>
        <taxon>Volvocaceae</taxon>
        <taxon>Volvox</taxon>
    </lineage>
</organism>
<accession>A0A8J4LQP5</accession>
<feature type="non-terminal residue" evidence="2">
    <location>
        <position position="1"/>
    </location>
</feature>
<gene>
    <name evidence="2" type="ORF">Vretimale_10164</name>
</gene>
<evidence type="ECO:0000313" key="2">
    <source>
        <dbReference type="EMBL" id="GIM05726.1"/>
    </source>
</evidence>
<name>A0A8J4LQP5_9CHLO</name>
<protein>
    <submittedName>
        <fullName evidence="2">Uncharacterized protein</fullName>
    </submittedName>
</protein>
<feature type="compositionally biased region" description="Low complexity" evidence="1">
    <location>
        <begin position="27"/>
        <end position="38"/>
    </location>
</feature>
<dbReference type="AlphaFoldDB" id="A0A8J4LQP5"/>
<feature type="compositionally biased region" description="Pro residues" evidence="1">
    <location>
        <begin position="16"/>
        <end position="26"/>
    </location>
</feature>
<feature type="region of interest" description="Disordered" evidence="1">
    <location>
        <begin position="16"/>
        <end position="51"/>
    </location>
</feature>
<dbReference type="EMBL" id="BNCQ01000019">
    <property type="protein sequence ID" value="GIM05726.1"/>
    <property type="molecule type" value="Genomic_DNA"/>
</dbReference>
<comment type="caution">
    <text evidence="2">The sequence shown here is derived from an EMBL/GenBank/DDBJ whole genome shotgun (WGS) entry which is preliminary data.</text>
</comment>
<reference evidence="2" key="1">
    <citation type="journal article" date="2021" name="Proc. Natl. Acad. Sci. U.S.A.">
        <title>Three genomes in the algal genus Volvox reveal the fate of a haploid sex-determining region after a transition to homothallism.</title>
        <authorList>
            <person name="Yamamoto K."/>
            <person name="Hamaji T."/>
            <person name="Kawai-Toyooka H."/>
            <person name="Matsuzaki R."/>
            <person name="Takahashi F."/>
            <person name="Nishimura Y."/>
            <person name="Kawachi M."/>
            <person name="Noguchi H."/>
            <person name="Minakuchi Y."/>
            <person name="Umen J.G."/>
            <person name="Toyoda A."/>
            <person name="Nozaki H."/>
        </authorList>
    </citation>
    <scope>NUCLEOTIDE SEQUENCE</scope>
    <source>
        <strain evidence="2">NIES-3785</strain>
    </source>
</reference>
<proteinExistence type="predicted"/>